<dbReference type="Pfam" id="PF00196">
    <property type="entry name" value="GerE"/>
    <property type="match status" value="1"/>
</dbReference>
<dbReference type="SMART" id="SM00421">
    <property type="entry name" value="HTH_LUXR"/>
    <property type="match status" value="1"/>
</dbReference>
<feature type="domain" description="Response regulatory" evidence="8">
    <location>
        <begin position="9"/>
        <end position="125"/>
    </location>
</feature>
<evidence type="ECO:0000313" key="9">
    <source>
        <dbReference type="EMBL" id="MEW2367686.1"/>
    </source>
</evidence>
<dbReference type="InterPro" id="IPR011006">
    <property type="entry name" value="CheY-like_superfamily"/>
</dbReference>
<dbReference type="InterPro" id="IPR000792">
    <property type="entry name" value="Tscrpt_reg_LuxR_C"/>
</dbReference>
<dbReference type="Gene3D" id="3.40.50.2300">
    <property type="match status" value="1"/>
</dbReference>
<evidence type="ECO:0000256" key="6">
    <source>
        <dbReference type="SAM" id="MobiDB-lite"/>
    </source>
</evidence>
<dbReference type="RefSeq" id="WP_359773823.1">
    <property type="nucleotide sequence ID" value="NZ_JBEYRR010000001.1"/>
</dbReference>
<sequence>MTSADGPIRVFVLDDHEMVRRGVAGLLNTEPDLTVVGEGATAQEALARVPALRPDVAVLDVHLPDGDGVAVCSALRTAAPGVACLMLTTYADDEVQLDALTAGACGFLLKQVRGAELVGAVREAAAGRSLLRPGGVAALMERVRCGRKPKRGLDAFPDLTDRDLQILELIGEGLTNRQIGQRLFLAEKTVKHYVSRLFDKLGVERRAQAAAIAGQAAVLMRRGQGPYAGSGQEQGRSLVGPSAR</sequence>
<dbReference type="Proteomes" id="UP001553843">
    <property type="component" value="Unassembled WGS sequence"/>
</dbReference>
<dbReference type="Pfam" id="PF00072">
    <property type="entry name" value="Response_reg"/>
    <property type="match status" value="1"/>
</dbReference>
<keyword evidence="4" id="KW-0804">Transcription</keyword>
<proteinExistence type="predicted"/>
<dbReference type="InterPro" id="IPR039420">
    <property type="entry name" value="WalR-like"/>
</dbReference>
<dbReference type="CDD" id="cd17535">
    <property type="entry name" value="REC_NarL-like"/>
    <property type="match status" value="1"/>
</dbReference>
<evidence type="ECO:0000313" key="10">
    <source>
        <dbReference type="Proteomes" id="UP001553843"/>
    </source>
</evidence>
<protein>
    <submittedName>
        <fullName evidence="9">Response regulator transcription factor</fullName>
    </submittedName>
</protein>
<dbReference type="CDD" id="cd06170">
    <property type="entry name" value="LuxR_C_like"/>
    <property type="match status" value="1"/>
</dbReference>
<feature type="domain" description="HTH luxR-type" evidence="7">
    <location>
        <begin position="152"/>
        <end position="217"/>
    </location>
</feature>
<feature type="modified residue" description="4-aspartylphosphate" evidence="5">
    <location>
        <position position="60"/>
    </location>
</feature>
<evidence type="ECO:0000256" key="2">
    <source>
        <dbReference type="ARBA" id="ARBA00023015"/>
    </source>
</evidence>
<comment type="caution">
    <text evidence="9">The sequence shown here is derived from an EMBL/GenBank/DDBJ whole genome shotgun (WGS) entry which is preliminary data.</text>
</comment>
<accession>A0ABV3M8W2</accession>
<keyword evidence="2" id="KW-0805">Transcription regulation</keyword>
<dbReference type="EMBL" id="JBEYRS010000029">
    <property type="protein sequence ID" value="MEW2367686.1"/>
    <property type="molecule type" value="Genomic_DNA"/>
</dbReference>
<reference evidence="9 10" key="1">
    <citation type="submission" date="2024-06" db="EMBL/GenBank/DDBJ databases">
        <title>The Natural Products Discovery Center: Release of the First 8490 Sequenced Strains for Exploring Actinobacteria Biosynthetic Diversity.</title>
        <authorList>
            <person name="Kalkreuter E."/>
            <person name="Kautsar S.A."/>
            <person name="Yang D."/>
            <person name="Bader C.D."/>
            <person name="Teijaro C.N."/>
            <person name="Fluegel L."/>
            <person name="Davis C.M."/>
            <person name="Simpson J.R."/>
            <person name="Lauterbach L."/>
            <person name="Steele A.D."/>
            <person name="Gui C."/>
            <person name="Meng S."/>
            <person name="Li G."/>
            <person name="Viehrig K."/>
            <person name="Ye F."/>
            <person name="Su P."/>
            <person name="Kiefer A.F."/>
            <person name="Nichols A."/>
            <person name="Cepeda A.J."/>
            <person name="Yan W."/>
            <person name="Fan B."/>
            <person name="Jiang Y."/>
            <person name="Adhikari A."/>
            <person name="Zheng C.-J."/>
            <person name="Schuster L."/>
            <person name="Cowan T.M."/>
            <person name="Smanski M.J."/>
            <person name="Chevrette M.G."/>
            <person name="De Carvalho L.P.S."/>
            <person name="Shen B."/>
        </authorList>
    </citation>
    <scope>NUCLEOTIDE SEQUENCE [LARGE SCALE GENOMIC DNA]</scope>
    <source>
        <strain evidence="9 10">NPDC047833</strain>
    </source>
</reference>
<dbReference type="PANTHER" id="PTHR43214">
    <property type="entry name" value="TWO-COMPONENT RESPONSE REGULATOR"/>
    <property type="match status" value="1"/>
</dbReference>
<dbReference type="InterPro" id="IPR001789">
    <property type="entry name" value="Sig_transdc_resp-reg_receiver"/>
</dbReference>
<dbReference type="PRINTS" id="PR00038">
    <property type="entry name" value="HTHLUXR"/>
</dbReference>
<organism evidence="9 10">
    <name type="scientific">Streptomyces huasconensis</name>
    <dbReference type="NCBI Taxonomy" id="1854574"/>
    <lineage>
        <taxon>Bacteria</taxon>
        <taxon>Bacillati</taxon>
        <taxon>Actinomycetota</taxon>
        <taxon>Actinomycetes</taxon>
        <taxon>Kitasatosporales</taxon>
        <taxon>Streptomycetaceae</taxon>
        <taxon>Streptomyces</taxon>
    </lineage>
</organism>
<dbReference type="InterPro" id="IPR058245">
    <property type="entry name" value="NreC/VraR/RcsB-like_REC"/>
</dbReference>
<evidence type="ECO:0000259" key="7">
    <source>
        <dbReference type="PROSITE" id="PS50043"/>
    </source>
</evidence>
<dbReference type="SUPFAM" id="SSF52172">
    <property type="entry name" value="CheY-like"/>
    <property type="match status" value="1"/>
</dbReference>
<dbReference type="PANTHER" id="PTHR43214:SF24">
    <property type="entry name" value="TRANSCRIPTIONAL REGULATORY PROTEIN NARL-RELATED"/>
    <property type="match status" value="1"/>
</dbReference>
<evidence type="ECO:0000259" key="8">
    <source>
        <dbReference type="PROSITE" id="PS50110"/>
    </source>
</evidence>
<dbReference type="PROSITE" id="PS50043">
    <property type="entry name" value="HTH_LUXR_2"/>
    <property type="match status" value="1"/>
</dbReference>
<evidence type="ECO:0000256" key="5">
    <source>
        <dbReference type="PROSITE-ProRule" id="PRU00169"/>
    </source>
</evidence>
<keyword evidence="1 5" id="KW-0597">Phosphoprotein</keyword>
<dbReference type="SMART" id="SM00448">
    <property type="entry name" value="REC"/>
    <property type="match status" value="1"/>
</dbReference>
<feature type="region of interest" description="Disordered" evidence="6">
    <location>
        <begin position="225"/>
        <end position="244"/>
    </location>
</feature>
<gene>
    <name evidence="9" type="ORF">AB0887_37910</name>
</gene>
<dbReference type="PROSITE" id="PS00622">
    <property type="entry name" value="HTH_LUXR_1"/>
    <property type="match status" value="1"/>
</dbReference>
<keyword evidence="3" id="KW-0238">DNA-binding</keyword>
<evidence type="ECO:0000256" key="4">
    <source>
        <dbReference type="ARBA" id="ARBA00023163"/>
    </source>
</evidence>
<dbReference type="InterPro" id="IPR016032">
    <property type="entry name" value="Sig_transdc_resp-reg_C-effctor"/>
</dbReference>
<keyword evidence="10" id="KW-1185">Reference proteome</keyword>
<evidence type="ECO:0000256" key="1">
    <source>
        <dbReference type="ARBA" id="ARBA00022553"/>
    </source>
</evidence>
<dbReference type="SUPFAM" id="SSF46894">
    <property type="entry name" value="C-terminal effector domain of the bipartite response regulators"/>
    <property type="match status" value="1"/>
</dbReference>
<evidence type="ECO:0000256" key="3">
    <source>
        <dbReference type="ARBA" id="ARBA00023125"/>
    </source>
</evidence>
<dbReference type="PROSITE" id="PS50110">
    <property type="entry name" value="RESPONSE_REGULATORY"/>
    <property type="match status" value="1"/>
</dbReference>
<name>A0ABV3M8W2_9ACTN</name>